<name>A0A6P4CZS2_ARADU</name>
<dbReference type="RefSeq" id="XP_015959097.2">
    <property type="nucleotide sequence ID" value="XM_016103611.2"/>
</dbReference>
<proteinExistence type="inferred from homology"/>
<dbReference type="GO" id="GO:0003729">
    <property type="term" value="F:mRNA binding"/>
    <property type="evidence" value="ECO:0007669"/>
    <property type="project" value="UniProtKB-ARBA"/>
</dbReference>
<accession>A0A6P4CZS2</accession>
<keyword evidence="2" id="KW-0677">Repeat</keyword>
<dbReference type="PANTHER" id="PTHR47926">
    <property type="entry name" value="PENTATRICOPEPTIDE REPEAT-CONTAINING PROTEIN"/>
    <property type="match status" value="1"/>
</dbReference>
<dbReference type="RefSeq" id="XP_052116804.1">
    <property type="nucleotide sequence ID" value="XM_052260844.1"/>
</dbReference>
<reference evidence="4" key="1">
    <citation type="journal article" date="2016" name="Nat. Genet.">
        <title>The genome sequences of Arachis duranensis and Arachis ipaensis, the diploid ancestors of cultivated peanut.</title>
        <authorList>
            <person name="Bertioli D.J."/>
            <person name="Cannon S.B."/>
            <person name="Froenicke L."/>
            <person name="Huang G."/>
            <person name="Farmer A.D."/>
            <person name="Cannon E.K."/>
            <person name="Liu X."/>
            <person name="Gao D."/>
            <person name="Clevenger J."/>
            <person name="Dash S."/>
            <person name="Ren L."/>
            <person name="Moretzsohn M.C."/>
            <person name="Shirasawa K."/>
            <person name="Huang W."/>
            <person name="Vidigal B."/>
            <person name="Abernathy B."/>
            <person name="Chu Y."/>
            <person name="Niederhuth C.E."/>
            <person name="Umale P."/>
            <person name="Araujo A.C."/>
            <person name="Kozik A."/>
            <person name="Kim K.D."/>
            <person name="Burow M.D."/>
            <person name="Varshney R.K."/>
            <person name="Wang X."/>
            <person name="Zhang X."/>
            <person name="Barkley N."/>
            <person name="Guimaraes P.M."/>
            <person name="Isobe S."/>
            <person name="Guo B."/>
            <person name="Liao B."/>
            <person name="Stalker H.T."/>
            <person name="Schmitz R.J."/>
            <person name="Scheffler B.E."/>
            <person name="Leal-Bertioli S.C."/>
            <person name="Xun X."/>
            <person name="Jackson S.A."/>
            <person name="Michelmore R."/>
            <person name="Ozias-Akins P."/>
        </authorList>
    </citation>
    <scope>NUCLEOTIDE SEQUENCE [LARGE SCALE GENOMIC DNA]</scope>
    <source>
        <strain evidence="4">cv. V14167</strain>
    </source>
</reference>
<feature type="repeat" description="PPR" evidence="3">
    <location>
        <begin position="210"/>
        <end position="244"/>
    </location>
</feature>
<dbReference type="Pfam" id="PF01535">
    <property type="entry name" value="PPR"/>
    <property type="match status" value="4"/>
</dbReference>
<evidence type="ECO:0000256" key="1">
    <source>
        <dbReference type="ARBA" id="ARBA00006643"/>
    </source>
</evidence>
<dbReference type="RefSeq" id="XP_052116799.1">
    <property type="nucleotide sequence ID" value="XM_052260839.1"/>
</dbReference>
<dbReference type="RefSeq" id="XP_052116800.1">
    <property type="nucleotide sequence ID" value="XM_052260840.1"/>
</dbReference>
<evidence type="ECO:0000313" key="6">
    <source>
        <dbReference type="RefSeq" id="XP_052116799.1"/>
    </source>
</evidence>
<dbReference type="RefSeq" id="XP_052116801.1">
    <property type="nucleotide sequence ID" value="XM_052260841.1"/>
</dbReference>
<dbReference type="FunFam" id="1.25.40.10:FF:000690">
    <property type="entry name" value="Pentatricopeptide repeat-containing protein"/>
    <property type="match status" value="1"/>
</dbReference>
<organism evidence="4 5">
    <name type="scientific">Arachis duranensis</name>
    <name type="common">Wild peanut</name>
    <dbReference type="NCBI Taxonomy" id="130453"/>
    <lineage>
        <taxon>Eukaryota</taxon>
        <taxon>Viridiplantae</taxon>
        <taxon>Streptophyta</taxon>
        <taxon>Embryophyta</taxon>
        <taxon>Tracheophyta</taxon>
        <taxon>Spermatophyta</taxon>
        <taxon>Magnoliopsida</taxon>
        <taxon>eudicotyledons</taxon>
        <taxon>Gunneridae</taxon>
        <taxon>Pentapetalae</taxon>
        <taxon>rosids</taxon>
        <taxon>fabids</taxon>
        <taxon>Fabales</taxon>
        <taxon>Fabaceae</taxon>
        <taxon>Papilionoideae</taxon>
        <taxon>50 kb inversion clade</taxon>
        <taxon>dalbergioids sensu lato</taxon>
        <taxon>Dalbergieae</taxon>
        <taxon>Pterocarpus clade</taxon>
        <taxon>Arachis</taxon>
    </lineage>
</organism>
<evidence type="ECO:0000313" key="10">
    <source>
        <dbReference type="RefSeq" id="XP_052116803.1"/>
    </source>
</evidence>
<evidence type="ECO:0000313" key="7">
    <source>
        <dbReference type="RefSeq" id="XP_052116800.1"/>
    </source>
</evidence>
<dbReference type="PROSITE" id="PS51375">
    <property type="entry name" value="PPR"/>
    <property type="match status" value="2"/>
</dbReference>
<reference evidence="5 6" key="2">
    <citation type="submission" date="2025-04" db="UniProtKB">
        <authorList>
            <consortium name="RefSeq"/>
        </authorList>
    </citation>
    <scope>IDENTIFICATION</scope>
    <source>
        <tissue evidence="5 6">Whole plant</tissue>
    </source>
</reference>
<protein>
    <submittedName>
        <fullName evidence="5 6">Pentatricopeptide repeat-containing protein At5g48910</fullName>
    </submittedName>
</protein>
<evidence type="ECO:0000313" key="8">
    <source>
        <dbReference type="RefSeq" id="XP_052116801.1"/>
    </source>
</evidence>
<comment type="similarity">
    <text evidence="1">Belongs to the PPR family. PCMP-H subfamily.</text>
</comment>
<keyword evidence="4" id="KW-1185">Reference proteome</keyword>
<dbReference type="PANTHER" id="PTHR47926:SF436">
    <property type="entry name" value="PENTATRICOPEPTIDE REPEAT-CONTAINING PROTEIN ELI1, CHLOROPLASTIC-LIKE ISOFORM X2"/>
    <property type="match status" value="1"/>
</dbReference>
<dbReference type="InterPro" id="IPR046848">
    <property type="entry name" value="E_motif"/>
</dbReference>
<dbReference type="GeneID" id="107483012"/>
<evidence type="ECO:0000313" key="5">
    <source>
        <dbReference type="RefSeq" id="XP_015959097.2"/>
    </source>
</evidence>
<dbReference type="NCBIfam" id="TIGR00756">
    <property type="entry name" value="PPR"/>
    <property type="match status" value="4"/>
</dbReference>
<dbReference type="RefSeq" id="XP_052116802.1">
    <property type="nucleotide sequence ID" value="XM_052260842.1"/>
</dbReference>
<feature type="repeat" description="PPR" evidence="3">
    <location>
        <begin position="342"/>
        <end position="376"/>
    </location>
</feature>
<evidence type="ECO:0000256" key="3">
    <source>
        <dbReference type="PROSITE-ProRule" id="PRU00708"/>
    </source>
</evidence>
<dbReference type="AlphaFoldDB" id="A0A6P4CZS2"/>
<dbReference type="Proteomes" id="UP000515211">
    <property type="component" value="Chromosome 4"/>
</dbReference>
<evidence type="ECO:0000313" key="9">
    <source>
        <dbReference type="RefSeq" id="XP_052116802.1"/>
    </source>
</evidence>
<dbReference type="Pfam" id="PF13041">
    <property type="entry name" value="PPR_2"/>
    <property type="match status" value="1"/>
</dbReference>
<dbReference type="InterPro" id="IPR046960">
    <property type="entry name" value="PPR_At4g14850-like_plant"/>
</dbReference>
<dbReference type="FunFam" id="1.25.40.10:FF:000348">
    <property type="entry name" value="Pentatricopeptide repeat-containing protein chloroplastic"/>
    <property type="match status" value="1"/>
</dbReference>
<dbReference type="RefSeq" id="XP_052116803.1">
    <property type="nucleotide sequence ID" value="XM_052260843.1"/>
</dbReference>
<sequence>MFMLLRKGAGYELKLSLVSRRDERNSLTRLGYGFTYRENTNVKNGFLTTLAKKCNTLTQLKQLHAHILRCRVKHTPFAIAPLLSAAASSNHFSYAYSIFSTHHLIHRNTFMYNTMIRAYLQQAHSPLSAISCYVSMLRNAIAVNNYTFPPLIKACIARNDAVVGRLVHGHVVHFGYCEDPFVLSGLIEFYSALCHVDTARLLFDRAMTKDVVVWTAMIDGYGKTGNCEHARKLFDEMPERNVISWSAMMATYSRVSDFREVLALFGDMQNEGIRPNESILVTVLTACAHLGALTQGIWVHAYAVGSKLESNSILATALVDMYSKCGCVEAALSVFDRIASKDAGAWNAMISGVALNGDARKSLELFRQMVACGTKPTETTFVAVLTACTHAKMVKEGLQLFDEMSSIYGVVPQLEHYACVIDLLSRAGMVEEAEKFVEEKMGGLATGDANVWGALLNACRIHKNLDVGNRVWKKLLDIGVADCGTHVLTYNIYREAGCDAEANRVRSRISEAGMQKKPGCSIIEVNNEVEEFLAGDHSHPQAQEMWKLLDSIFKISNLETL</sequence>
<dbReference type="KEGG" id="adu:107483012"/>
<dbReference type="Pfam" id="PF20431">
    <property type="entry name" value="E_motif"/>
    <property type="match status" value="1"/>
</dbReference>
<evidence type="ECO:0000313" key="11">
    <source>
        <dbReference type="RefSeq" id="XP_052116804.1"/>
    </source>
</evidence>
<dbReference type="InterPro" id="IPR011990">
    <property type="entry name" value="TPR-like_helical_dom_sf"/>
</dbReference>
<dbReference type="InterPro" id="IPR002885">
    <property type="entry name" value="PPR_rpt"/>
</dbReference>
<dbReference type="Gene3D" id="1.25.40.10">
    <property type="entry name" value="Tetratricopeptide repeat domain"/>
    <property type="match status" value="3"/>
</dbReference>
<dbReference type="GO" id="GO:0009451">
    <property type="term" value="P:RNA modification"/>
    <property type="evidence" value="ECO:0007669"/>
    <property type="project" value="InterPro"/>
</dbReference>
<evidence type="ECO:0000313" key="4">
    <source>
        <dbReference type="Proteomes" id="UP000515211"/>
    </source>
</evidence>
<gene>
    <name evidence="5 6 7 8 9 10 11" type="primary">LOC107483012</name>
</gene>
<evidence type="ECO:0000256" key="2">
    <source>
        <dbReference type="ARBA" id="ARBA00022737"/>
    </source>
</evidence>